<gene>
    <name evidence="11" type="ORF">MNBD_GAMMA26-1309</name>
</gene>
<dbReference type="PANTHER" id="PTHR30578:SF0">
    <property type="entry name" value="ION-TRANSLOCATING OXIDOREDUCTASE COMPLEX SUBUNIT D"/>
    <property type="match status" value="1"/>
</dbReference>
<feature type="transmembrane region" description="Helical" evidence="10">
    <location>
        <begin position="74"/>
        <end position="92"/>
    </location>
</feature>
<accession>A0A3B1BFH0</accession>
<dbReference type="InterPro" id="IPR011303">
    <property type="entry name" value="RnfD_bac"/>
</dbReference>
<protein>
    <submittedName>
        <fullName evidence="11">Electron transport complex protein RnfD</fullName>
    </submittedName>
</protein>
<keyword evidence="8 10" id="KW-1133">Transmembrane helix</keyword>
<keyword evidence="7" id="KW-0249">Electron transport</keyword>
<feature type="transmembrane region" description="Helical" evidence="10">
    <location>
        <begin position="281"/>
        <end position="299"/>
    </location>
</feature>
<dbReference type="GO" id="GO:0005886">
    <property type="term" value="C:plasma membrane"/>
    <property type="evidence" value="ECO:0007669"/>
    <property type="project" value="TreeGrafter"/>
</dbReference>
<keyword evidence="9 10" id="KW-0472">Membrane</keyword>
<feature type="transmembrane region" description="Helical" evidence="10">
    <location>
        <begin position="192"/>
        <end position="217"/>
    </location>
</feature>
<dbReference type="AlphaFoldDB" id="A0A3B1BFH0"/>
<dbReference type="NCBIfam" id="TIGR01946">
    <property type="entry name" value="rnfD"/>
    <property type="match status" value="1"/>
</dbReference>
<keyword evidence="3" id="KW-0285">Flavoprotein</keyword>
<evidence type="ECO:0000256" key="10">
    <source>
        <dbReference type="SAM" id="Phobius"/>
    </source>
</evidence>
<reference evidence="11" key="1">
    <citation type="submission" date="2018-06" db="EMBL/GenBank/DDBJ databases">
        <authorList>
            <person name="Zhirakovskaya E."/>
        </authorList>
    </citation>
    <scope>NUCLEOTIDE SEQUENCE</scope>
</reference>
<feature type="transmembrane region" description="Helical" evidence="10">
    <location>
        <begin position="249"/>
        <end position="269"/>
    </location>
</feature>
<keyword evidence="1" id="KW-0813">Transport</keyword>
<organism evidence="11">
    <name type="scientific">hydrothermal vent metagenome</name>
    <dbReference type="NCBI Taxonomy" id="652676"/>
    <lineage>
        <taxon>unclassified sequences</taxon>
        <taxon>metagenomes</taxon>
        <taxon>ecological metagenomes</taxon>
    </lineage>
</organism>
<sequence>MAQQDPKLIIQPGPQLRQEMTTPAVMRDVWYALTPATLAGVWFFGFGALLVLLVSIAGAVLTEWFFSPPEKRRYFIGDGSAILTGWLLGLTLPPALPLWMAFLGGVVAIGVGKTIWGGMGGNLFNPALVGRAFLLATFPIAMTTWTAPGDFWTIPSSTFAIPLMHGVVDTVTQASPLGVMKFEYIDTGFFDLLFGTTSGSLGETSGLLLILGGIFLWWRRDLDWRIPVGILGTAMFFSLLLYMSDADKYPGPIFTALSGGMLLGAIFMATDPVTSPLTSKGIWIFAIGIGFLVVLIRVFGGFPEGIMYAILLMNAATPLIDRYTQPRVFGRGLDTK</sequence>
<evidence type="ECO:0000256" key="3">
    <source>
        <dbReference type="ARBA" id="ARBA00022630"/>
    </source>
</evidence>
<evidence type="ECO:0000256" key="7">
    <source>
        <dbReference type="ARBA" id="ARBA00022982"/>
    </source>
</evidence>
<keyword evidence="5 10" id="KW-0812">Transmembrane</keyword>
<keyword evidence="2" id="KW-0597">Phosphoprotein</keyword>
<name>A0A3B1BFH0_9ZZZZ</name>
<dbReference type="GO" id="GO:0022900">
    <property type="term" value="P:electron transport chain"/>
    <property type="evidence" value="ECO:0007669"/>
    <property type="project" value="InterPro"/>
</dbReference>
<evidence type="ECO:0000256" key="9">
    <source>
        <dbReference type="ARBA" id="ARBA00023136"/>
    </source>
</evidence>
<evidence type="ECO:0000256" key="6">
    <source>
        <dbReference type="ARBA" id="ARBA00022967"/>
    </source>
</evidence>
<keyword evidence="6" id="KW-1278">Translocase</keyword>
<feature type="transmembrane region" description="Helical" evidence="10">
    <location>
        <begin position="128"/>
        <end position="147"/>
    </location>
</feature>
<feature type="transmembrane region" description="Helical" evidence="10">
    <location>
        <begin position="98"/>
        <end position="116"/>
    </location>
</feature>
<evidence type="ECO:0000313" key="11">
    <source>
        <dbReference type="EMBL" id="VAX10128.1"/>
    </source>
</evidence>
<evidence type="ECO:0000256" key="5">
    <source>
        <dbReference type="ARBA" id="ARBA00022692"/>
    </source>
</evidence>
<dbReference type="GO" id="GO:0055085">
    <property type="term" value="P:transmembrane transport"/>
    <property type="evidence" value="ECO:0007669"/>
    <property type="project" value="InterPro"/>
</dbReference>
<dbReference type="InterPro" id="IPR004338">
    <property type="entry name" value="NqrB/RnfD"/>
</dbReference>
<evidence type="ECO:0000256" key="8">
    <source>
        <dbReference type="ARBA" id="ARBA00022989"/>
    </source>
</evidence>
<dbReference type="PANTHER" id="PTHR30578">
    <property type="entry name" value="ELECTRON TRANSPORT COMPLEX PROTEIN RNFD"/>
    <property type="match status" value="1"/>
</dbReference>
<proteinExistence type="inferred from homology"/>
<evidence type="ECO:0000256" key="1">
    <source>
        <dbReference type="ARBA" id="ARBA00022448"/>
    </source>
</evidence>
<dbReference type="EMBL" id="UOFX01000063">
    <property type="protein sequence ID" value="VAX10128.1"/>
    <property type="molecule type" value="Genomic_DNA"/>
</dbReference>
<dbReference type="HAMAP" id="MF_00462">
    <property type="entry name" value="RsxD_RnfD"/>
    <property type="match status" value="1"/>
</dbReference>
<feature type="transmembrane region" description="Helical" evidence="10">
    <location>
        <begin position="39"/>
        <end position="62"/>
    </location>
</feature>
<feature type="transmembrane region" description="Helical" evidence="10">
    <location>
        <begin position="224"/>
        <end position="243"/>
    </location>
</feature>
<evidence type="ECO:0000256" key="2">
    <source>
        <dbReference type="ARBA" id="ARBA00022553"/>
    </source>
</evidence>
<evidence type="ECO:0000256" key="4">
    <source>
        <dbReference type="ARBA" id="ARBA00022643"/>
    </source>
</evidence>
<dbReference type="Pfam" id="PF03116">
    <property type="entry name" value="NQR2_RnfD_RnfE"/>
    <property type="match status" value="1"/>
</dbReference>
<keyword evidence="4" id="KW-0288">FMN</keyword>